<comment type="caution">
    <text evidence="1">The sequence shown here is derived from an EMBL/GenBank/DDBJ whole genome shotgun (WGS) entry which is preliminary data.</text>
</comment>
<reference evidence="1" key="1">
    <citation type="submission" date="2022-08" db="EMBL/GenBank/DDBJ databases">
        <title>Genome Sequence of Lecanicillium fungicola.</title>
        <authorList>
            <person name="Buettner E."/>
        </authorList>
    </citation>
    <scope>NUCLEOTIDE SEQUENCE</scope>
    <source>
        <strain evidence="1">Babe33</strain>
    </source>
</reference>
<protein>
    <submittedName>
        <fullName evidence="1">Uncharacterized protein</fullName>
    </submittedName>
</protein>
<evidence type="ECO:0000313" key="2">
    <source>
        <dbReference type="Proteomes" id="UP001143910"/>
    </source>
</evidence>
<organism evidence="1 2">
    <name type="scientific">Zarea fungicola</name>
    <dbReference type="NCBI Taxonomy" id="93591"/>
    <lineage>
        <taxon>Eukaryota</taxon>
        <taxon>Fungi</taxon>
        <taxon>Dikarya</taxon>
        <taxon>Ascomycota</taxon>
        <taxon>Pezizomycotina</taxon>
        <taxon>Sordariomycetes</taxon>
        <taxon>Hypocreomycetidae</taxon>
        <taxon>Hypocreales</taxon>
        <taxon>Cordycipitaceae</taxon>
        <taxon>Zarea</taxon>
    </lineage>
</organism>
<dbReference type="EMBL" id="JANJQO010002681">
    <property type="protein sequence ID" value="KAJ2966278.1"/>
    <property type="molecule type" value="Genomic_DNA"/>
</dbReference>
<evidence type="ECO:0000313" key="1">
    <source>
        <dbReference type="EMBL" id="KAJ2966278.1"/>
    </source>
</evidence>
<keyword evidence="2" id="KW-1185">Reference proteome</keyword>
<gene>
    <name evidence="1" type="ORF">NQ176_g10224</name>
</gene>
<accession>A0ACC1MIB3</accession>
<name>A0ACC1MIB3_9HYPO</name>
<dbReference type="Proteomes" id="UP001143910">
    <property type="component" value="Unassembled WGS sequence"/>
</dbReference>
<proteinExistence type="predicted"/>
<sequence length="171" mass="18743">MEPPKKLVKALLAAAAIVGALGSRSNPTCITNGFSYVGESGHTDRVFNKYSNLGATLFGRPDVSGIATSFSNQYLNVMNGHSDEIPLATSSNSIDAYFFSCCDTWILEATSIGNVKWHLSNMQPGMTDAMLLDAVKCFDDNRRINELTWDIDDVNGDLEVRFKIVRSPEIN</sequence>